<keyword evidence="8" id="KW-0411">Iron-sulfur</keyword>
<evidence type="ECO:0000256" key="8">
    <source>
        <dbReference type="ARBA" id="ARBA00023014"/>
    </source>
</evidence>
<keyword evidence="7" id="KW-0408">Iron</keyword>
<keyword evidence="3" id="KW-0004">4Fe-4S</keyword>
<sequence length="534" mass="61978">MSDILFNSNKADLEIYRKCFYKGCRHVICFYNVPPLNGEINLRSFQEIAAKRLACTFHMFSRTPMLVVLQFIDSRNEIRQKRNETQGRLSFPRPNVALGDKVSEVEAKMEELGFLLPAPPFDKDDIDKFLPIAQADVISHFILRLAFAKVRDKRDWFLRNEVRLFEFRLERLRNIKIRDVENQSKLEHFLHCQGIEYESIVNPHLHLNPNTNSSQFQEFHELIRFRSDATKVDKIYIVSVTLCCKTCFQAPFYPDAASIVRNRSVVLKDGQAYVPSTSLHVICASRFRHQIFNSMKLVDESLQLDAQKPFVDERLSAFLRVLPESYFAVDYSRALVDMDSDEKLNLSNINNIFMLTFPPCMRRIFMHYCKTGHIKHTARQQFWLFLKGCGMTLEENLHFNRNIWHDSGNFEKEHVYNIRHMYGKEGRRNSYPPLSCSTIIRSLPPPAAGMVHGCPFKVFDSQGLTNLLQDFHLSDEQIAPIMELKNTHQYQLACVEYFTQTTPNGPTEGVGVHPNIFFQNSMKAHRSKSSGNEG</sequence>
<reference evidence="11" key="1">
    <citation type="journal article" date="2014" name="Nucleic Acids Res.">
        <title>The evolutionary dynamics of variant antigen genes in Babesia reveal a history of genomic innovation underlying host-parasite interaction.</title>
        <authorList>
            <person name="Jackson A.P."/>
            <person name="Otto T.D."/>
            <person name="Darby A."/>
            <person name="Ramaprasad A."/>
            <person name="Xia D."/>
            <person name="Echaide I.E."/>
            <person name="Farber M."/>
            <person name="Gahlot S."/>
            <person name="Gamble J."/>
            <person name="Gupta D."/>
            <person name="Gupta Y."/>
            <person name="Jackson L."/>
            <person name="Malandrin L."/>
            <person name="Malas T.B."/>
            <person name="Moussa E."/>
            <person name="Nair M."/>
            <person name="Reid A.J."/>
            <person name="Sanders M."/>
            <person name="Sharma J."/>
            <person name="Tracey A."/>
            <person name="Quail M.A."/>
            <person name="Weir W."/>
            <person name="Wastling J.M."/>
            <person name="Hall N."/>
            <person name="Willadsen P."/>
            <person name="Lingelbach K."/>
            <person name="Shiels B."/>
            <person name="Tait A."/>
            <person name="Berriman M."/>
            <person name="Allred D.R."/>
            <person name="Pain A."/>
        </authorList>
    </citation>
    <scope>NUCLEOTIDE SEQUENCE</scope>
    <source>
        <strain evidence="11">1802A</strain>
    </source>
</reference>
<evidence type="ECO:0000256" key="9">
    <source>
        <dbReference type="ARBA" id="ARBA00023125"/>
    </source>
</evidence>
<evidence type="ECO:0000313" key="11">
    <source>
        <dbReference type="EMBL" id="KAK1936436.1"/>
    </source>
</evidence>
<keyword evidence="9" id="KW-0238">DNA-binding</keyword>
<dbReference type="GO" id="GO:0046872">
    <property type="term" value="F:metal ion binding"/>
    <property type="evidence" value="ECO:0007669"/>
    <property type="project" value="UniProtKB-KW"/>
</dbReference>
<dbReference type="GO" id="GO:0051539">
    <property type="term" value="F:4 iron, 4 sulfur cluster binding"/>
    <property type="evidence" value="ECO:0007669"/>
    <property type="project" value="UniProtKB-KW"/>
</dbReference>
<feature type="domain" description="DNA primase large subunit C-terminal" evidence="10">
    <location>
        <begin position="356"/>
        <end position="518"/>
    </location>
</feature>
<keyword evidence="6" id="KW-0479">Metal-binding</keyword>
<evidence type="ECO:0000256" key="6">
    <source>
        <dbReference type="ARBA" id="ARBA00022723"/>
    </source>
</evidence>
<keyword evidence="5" id="KW-0235">DNA replication</keyword>
<dbReference type="InterPro" id="IPR016558">
    <property type="entry name" value="DNA_primase_lsu_euk"/>
</dbReference>
<evidence type="ECO:0000256" key="7">
    <source>
        <dbReference type="ARBA" id="ARBA00023004"/>
    </source>
</evidence>
<dbReference type="AlphaFoldDB" id="A0AAD9GDY7"/>
<dbReference type="Pfam" id="PF26466">
    <property type="entry name" value="DNA_primase_lrg_N"/>
    <property type="match status" value="1"/>
</dbReference>
<comment type="caution">
    <text evidence="11">The sequence shown here is derived from an EMBL/GenBank/DDBJ whole genome shotgun (WGS) entry which is preliminary data.</text>
</comment>
<evidence type="ECO:0000259" key="10">
    <source>
        <dbReference type="Pfam" id="PF04104"/>
    </source>
</evidence>
<evidence type="ECO:0000313" key="12">
    <source>
        <dbReference type="Proteomes" id="UP001195914"/>
    </source>
</evidence>
<keyword evidence="12" id="KW-1185">Reference proteome</keyword>
<evidence type="ECO:0000256" key="5">
    <source>
        <dbReference type="ARBA" id="ARBA00022705"/>
    </source>
</evidence>
<dbReference type="GO" id="GO:0003677">
    <property type="term" value="F:DNA binding"/>
    <property type="evidence" value="ECO:0007669"/>
    <property type="project" value="UniProtKB-KW"/>
</dbReference>
<dbReference type="InterPro" id="IPR058560">
    <property type="entry name" value="DNA_primase_C"/>
</dbReference>
<dbReference type="PANTHER" id="PTHR10537">
    <property type="entry name" value="DNA PRIMASE LARGE SUBUNIT"/>
    <property type="match status" value="1"/>
</dbReference>
<dbReference type="PANTHER" id="PTHR10537:SF3">
    <property type="entry name" value="DNA PRIMASE LARGE SUBUNIT"/>
    <property type="match status" value="1"/>
</dbReference>
<organism evidence="11 12">
    <name type="scientific">Babesia divergens</name>
    <dbReference type="NCBI Taxonomy" id="32595"/>
    <lineage>
        <taxon>Eukaryota</taxon>
        <taxon>Sar</taxon>
        <taxon>Alveolata</taxon>
        <taxon>Apicomplexa</taxon>
        <taxon>Aconoidasida</taxon>
        <taxon>Piroplasmida</taxon>
        <taxon>Babesiidae</taxon>
        <taxon>Babesia</taxon>
    </lineage>
</organism>
<dbReference type="GO" id="GO:0006270">
    <property type="term" value="P:DNA replication initiation"/>
    <property type="evidence" value="ECO:0007669"/>
    <property type="project" value="TreeGrafter"/>
</dbReference>
<evidence type="ECO:0000256" key="2">
    <source>
        <dbReference type="ARBA" id="ARBA00010564"/>
    </source>
</evidence>
<evidence type="ECO:0000256" key="1">
    <source>
        <dbReference type="ARBA" id="ARBA00001966"/>
    </source>
</evidence>
<gene>
    <name evidence="11" type="ORF">X943_003480</name>
</gene>
<protein>
    <submittedName>
        <fullName evidence="11">DNA primase, large subunit</fullName>
    </submittedName>
</protein>
<dbReference type="Proteomes" id="UP001195914">
    <property type="component" value="Unassembled WGS sequence"/>
</dbReference>
<comment type="similarity">
    <text evidence="2">Belongs to the eukaryotic-type primase large subunit family.</text>
</comment>
<proteinExistence type="inferred from homology"/>
<dbReference type="Pfam" id="PF04104">
    <property type="entry name" value="DNA_primase_lrg"/>
    <property type="match status" value="1"/>
</dbReference>
<accession>A0AAD9GDY7</accession>
<dbReference type="GO" id="GO:0005658">
    <property type="term" value="C:alpha DNA polymerase:primase complex"/>
    <property type="evidence" value="ECO:0007669"/>
    <property type="project" value="UniProtKB-ARBA"/>
</dbReference>
<evidence type="ECO:0000256" key="3">
    <source>
        <dbReference type="ARBA" id="ARBA00022485"/>
    </source>
</evidence>
<name>A0AAD9GDY7_BABDI</name>
<dbReference type="CDD" id="cd07322">
    <property type="entry name" value="PriL_PriS_Eukaryotic"/>
    <property type="match status" value="1"/>
</dbReference>
<dbReference type="EMBL" id="JAHBMH010000044">
    <property type="protein sequence ID" value="KAK1936436.1"/>
    <property type="molecule type" value="Genomic_DNA"/>
</dbReference>
<dbReference type="GO" id="GO:0006269">
    <property type="term" value="P:DNA replication, synthesis of primer"/>
    <property type="evidence" value="ECO:0007669"/>
    <property type="project" value="UniProtKB-KW"/>
</dbReference>
<dbReference type="Gene3D" id="1.20.930.80">
    <property type="match status" value="1"/>
</dbReference>
<keyword evidence="4" id="KW-0639">Primosome</keyword>
<evidence type="ECO:0000256" key="4">
    <source>
        <dbReference type="ARBA" id="ARBA00022515"/>
    </source>
</evidence>
<dbReference type="InterPro" id="IPR007238">
    <property type="entry name" value="DNA_primase_lsu_euk/arc"/>
</dbReference>
<reference evidence="11" key="2">
    <citation type="submission" date="2021-05" db="EMBL/GenBank/DDBJ databases">
        <authorList>
            <person name="Pain A."/>
        </authorList>
    </citation>
    <scope>NUCLEOTIDE SEQUENCE</scope>
    <source>
        <strain evidence="11">1802A</strain>
    </source>
</reference>
<comment type="cofactor">
    <cofactor evidence="1">
        <name>[4Fe-4S] cluster</name>
        <dbReference type="ChEBI" id="CHEBI:49883"/>
    </cofactor>
</comment>